<accession>A0A517SR27</accession>
<dbReference type="GO" id="GO:0005829">
    <property type="term" value="C:cytosol"/>
    <property type="evidence" value="ECO:0007669"/>
    <property type="project" value="TreeGrafter"/>
</dbReference>
<dbReference type="AlphaFoldDB" id="A0A517SR27"/>
<dbReference type="RefSeq" id="WP_419188115.1">
    <property type="nucleotide sequence ID" value="NZ_CP036272.1"/>
</dbReference>
<comment type="similarity">
    <text evidence="1">Belongs to the UPF0301 (AlgH) family.</text>
</comment>
<dbReference type="InterPro" id="IPR003774">
    <property type="entry name" value="AlgH-like"/>
</dbReference>
<dbReference type="PANTHER" id="PTHR30327">
    <property type="entry name" value="UNCHARACTERIZED PROTEIN YQGE"/>
    <property type="match status" value="1"/>
</dbReference>
<dbReference type="SUPFAM" id="SSF143456">
    <property type="entry name" value="VC0467-like"/>
    <property type="match status" value="1"/>
</dbReference>
<dbReference type="Gene3D" id="3.40.1740.10">
    <property type="entry name" value="VC0467-like"/>
    <property type="match status" value="1"/>
</dbReference>
<evidence type="ECO:0000313" key="2">
    <source>
        <dbReference type="EMBL" id="QDT58569.1"/>
    </source>
</evidence>
<organism evidence="2 3">
    <name type="scientific">Stieleria bergensis</name>
    <dbReference type="NCBI Taxonomy" id="2528025"/>
    <lineage>
        <taxon>Bacteria</taxon>
        <taxon>Pseudomonadati</taxon>
        <taxon>Planctomycetota</taxon>
        <taxon>Planctomycetia</taxon>
        <taxon>Pirellulales</taxon>
        <taxon>Pirellulaceae</taxon>
        <taxon>Stieleria</taxon>
    </lineage>
</organism>
<sequence length="186" mass="20087">MPEPISGKLLVASPYLNDPNFLRSVLLIVNHGSEGAFGLSLNRPTEQRLSEVLEMSMPMTPARADDYIFEGGPVEGPLLALHDLPDLGAPVVGHDGKTWITGDEDHLRMLLTRIDASVRFIAHYSGWGPGQLDAELSAGGWMVLDALPEIVFGHHDHIWETAVKQCGLDVIASLSPGVTTSDPSMN</sequence>
<keyword evidence="3" id="KW-1185">Reference proteome</keyword>
<reference evidence="2 3" key="1">
    <citation type="submission" date="2019-02" db="EMBL/GenBank/DDBJ databases">
        <title>Deep-cultivation of Planctomycetes and their phenomic and genomic characterization uncovers novel biology.</title>
        <authorList>
            <person name="Wiegand S."/>
            <person name="Jogler M."/>
            <person name="Boedeker C."/>
            <person name="Pinto D."/>
            <person name="Vollmers J."/>
            <person name="Rivas-Marin E."/>
            <person name="Kohn T."/>
            <person name="Peeters S.H."/>
            <person name="Heuer A."/>
            <person name="Rast P."/>
            <person name="Oberbeckmann S."/>
            <person name="Bunk B."/>
            <person name="Jeske O."/>
            <person name="Meyerdierks A."/>
            <person name="Storesund J.E."/>
            <person name="Kallscheuer N."/>
            <person name="Luecker S."/>
            <person name="Lage O.M."/>
            <person name="Pohl T."/>
            <person name="Merkel B.J."/>
            <person name="Hornburger P."/>
            <person name="Mueller R.-W."/>
            <person name="Bruemmer F."/>
            <person name="Labrenz M."/>
            <person name="Spormann A.M."/>
            <person name="Op den Camp H."/>
            <person name="Overmann J."/>
            <person name="Amann R."/>
            <person name="Jetten M.S.M."/>
            <person name="Mascher T."/>
            <person name="Medema M.H."/>
            <person name="Devos D.P."/>
            <person name="Kaster A.-K."/>
            <person name="Ovreas L."/>
            <person name="Rohde M."/>
            <person name="Galperin M.Y."/>
            <person name="Jogler C."/>
        </authorList>
    </citation>
    <scope>NUCLEOTIDE SEQUENCE [LARGE SCALE GENOMIC DNA]</scope>
    <source>
        <strain evidence="2 3">SV_7m_r</strain>
    </source>
</reference>
<name>A0A517SR27_9BACT</name>
<dbReference type="EMBL" id="CP036272">
    <property type="protein sequence ID" value="QDT58569.1"/>
    <property type="molecule type" value="Genomic_DNA"/>
</dbReference>
<dbReference type="Pfam" id="PF02622">
    <property type="entry name" value="DUF179"/>
    <property type="match status" value="1"/>
</dbReference>
<protein>
    <submittedName>
        <fullName evidence="2">Uncharacterized protein</fullName>
    </submittedName>
</protein>
<evidence type="ECO:0000313" key="3">
    <source>
        <dbReference type="Proteomes" id="UP000315003"/>
    </source>
</evidence>
<proteinExistence type="inferred from homology"/>
<dbReference type="Proteomes" id="UP000315003">
    <property type="component" value="Chromosome"/>
</dbReference>
<gene>
    <name evidence="2" type="ORF">SV7mr_10620</name>
</gene>
<dbReference type="PANTHER" id="PTHR30327:SF1">
    <property type="entry name" value="UPF0301 PROTEIN YQGE"/>
    <property type="match status" value="1"/>
</dbReference>
<evidence type="ECO:0000256" key="1">
    <source>
        <dbReference type="ARBA" id="ARBA00009600"/>
    </source>
</evidence>